<sequence>MLLRSAGLVLLYTIQVAFADGLSCNFKTPCCWKSLDENAKWQVRSARSININDYRRTFLVGRSRLPPVGNYIIQNGEKSPTSFGSCNFCSSDGEVNIQYRHWQSPTANMKLCWRRWDQPIHSENCHLAEPSRQSQIISQNLAVPAGEDIQVLFVMEKQERAINAIVMIDRIYLSVKKCDLANAQRTAGPTSREVRITTPHSMRNGEKSSRKGNRPSIENSHMSPPRRLDLLQLALVDERVRAKIMDRQQQREIIRQMLDNAVSSKRKDYKRQLKEGAGTKEANKSPPSSKNEQFARNLAASASFSSPIAIVSSVALRELPDHSSKRTLIELPRKFSSVSRRVPPPSPPAKTEDFDPLTDLLGKELVEFLDPNYVTVDDDEQDIAYEDKLRFR</sequence>
<dbReference type="WBParaSite" id="ACAC_0000860801-mRNA-1">
    <property type="protein sequence ID" value="ACAC_0000860801-mRNA-1"/>
    <property type="gene ID" value="ACAC_0000860801"/>
</dbReference>
<accession>A0A0K0DD61</accession>
<reference evidence="4" key="2">
    <citation type="submission" date="2017-02" db="UniProtKB">
        <authorList>
            <consortium name="WormBaseParasite"/>
        </authorList>
    </citation>
    <scope>IDENTIFICATION</scope>
</reference>
<feature type="signal peptide" evidence="2">
    <location>
        <begin position="1"/>
        <end position="19"/>
    </location>
</feature>
<evidence type="ECO:0000313" key="3">
    <source>
        <dbReference type="Proteomes" id="UP000035642"/>
    </source>
</evidence>
<feature type="compositionally biased region" description="Basic and acidic residues" evidence="1">
    <location>
        <begin position="270"/>
        <end position="283"/>
    </location>
</feature>
<protein>
    <submittedName>
        <fullName evidence="4">MAM domain-containing protein</fullName>
    </submittedName>
</protein>
<feature type="chain" id="PRO_5005326572" evidence="2">
    <location>
        <begin position="20"/>
        <end position="392"/>
    </location>
</feature>
<evidence type="ECO:0000256" key="1">
    <source>
        <dbReference type="SAM" id="MobiDB-lite"/>
    </source>
</evidence>
<feature type="region of interest" description="Disordered" evidence="1">
    <location>
        <begin position="184"/>
        <end position="224"/>
    </location>
</feature>
<evidence type="ECO:0000256" key="2">
    <source>
        <dbReference type="SAM" id="SignalP"/>
    </source>
</evidence>
<keyword evidence="3" id="KW-1185">Reference proteome</keyword>
<proteinExistence type="predicted"/>
<dbReference type="Proteomes" id="UP000035642">
    <property type="component" value="Unassembled WGS sequence"/>
</dbReference>
<evidence type="ECO:0000313" key="4">
    <source>
        <dbReference type="WBParaSite" id="ACAC_0000860801-mRNA-1"/>
    </source>
</evidence>
<keyword evidence="2" id="KW-0732">Signal</keyword>
<dbReference type="AlphaFoldDB" id="A0A0K0DD61"/>
<organism evidence="3 4">
    <name type="scientific">Angiostrongylus cantonensis</name>
    <name type="common">Rat lungworm</name>
    <dbReference type="NCBI Taxonomy" id="6313"/>
    <lineage>
        <taxon>Eukaryota</taxon>
        <taxon>Metazoa</taxon>
        <taxon>Ecdysozoa</taxon>
        <taxon>Nematoda</taxon>
        <taxon>Chromadorea</taxon>
        <taxon>Rhabditida</taxon>
        <taxon>Rhabditina</taxon>
        <taxon>Rhabditomorpha</taxon>
        <taxon>Strongyloidea</taxon>
        <taxon>Metastrongylidae</taxon>
        <taxon>Angiostrongylus</taxon>
    </lineage>
</organism>
<reference evidence="3" key="1">
    <citation type="submission" date="2012-09" db="EMBL/GenBank/DDBJ databases">
        <authorList>
            <person name="Martin A.A."/>
        </authorList>
    </citation>
    <scope>NUCLEOTIDE SEQUENCE</scope>
</reference>
<feature type="region of interest" description="Disordered" evidence="1">
    <location>
        <begin position="264"/>
        <end position="294"/>
    </location>
</feature>
<name>A0A0K0DD61_ANGCA</name>
<feature type="compositionally biased region" description="Polar residues" evidence="1">
    <location>
        <begin position="285"/>
        <end position="294"/>
    </location>
</feature>